<evidence type="ECO:0008006" key="6">
    <source>
        <dbReference type="Google" id="ProtNLM"/>
    </source>
</evidence>
<keyword evidence="2" id="KW-0175">Coiled coil</keyword>
<dbReference type="EMBL" id="CANTFM010000861">
    <property type="protein sequence ID" value="CAI5731035.1"/>
    <property type="molecule type" value="Genomic_DNA"/>
</dbReference>
<dbReference type="Pfam" id="PF13181">
    <property type="entry name" value="TPR_8"/>
    <property type="match status" value="1"/>
</dbReference>
<keyword evidence="1" id="KW-0802">TPR repeat</keyword>
<comment type="caution">
    <text evidence="4">The sequence shown here is derived from an EMBL/GenBank/DDBJ whole genome shotgun (WGS) entry which is preliminary data.</text>
</comment>
<accession>A0AAV0U6F7</accession>
<feature type="region of interest" description="Disordered" evidence="3">
    <location>
        <begin position="1"/>
        <end position="41"/>
    </location>
</feature>
<dbReference type="PANTHER" id="PTHR46014">
    <property type="entry name" value="TETRATRICOPEPTIDE REPEAT PROTEIN 1"/>
    <property type="match status" value="1"/>
</dbReference>
<evidence type="ECO:0000313" key="4">
    <source>
        <dbReference type="EMBL" id="CAI5731035.1"/>
    </source>
</evidence>
<evidence type="ECO:0000313" key="5">
    <source>
        <dbReference type="Proteomes" id="UP001162029"/>
    </source>
</evidence>
<gene>
    <name evidence="4" type="ORF">PDE001_LOCUS4687</name>
</gene>
<feature type="compositionally biased region" description="Polar residues" evidence="3">
    <location>
        <begin position="237"/>
        <end position="246"/>
    </location>
</feature>
<dbReference type="Proteomes" id="UP001162029">
    <property type="component" value="Unassembled WGS sequence"/>
</dbReference>
<protein>
    <recommendedName>
        <fullName evidence="6">Tetratricopeptide repeat protein 1</fullName>
    </recommendedName>
</protein>
<evidence type="ECO:0000256" key="3">
    <source>
        <dbReference type="SAM" id="MobiDB-lite"/>
    </source>
</evidence>
<evidence type="ECO:0000256" key="1">
    <source>
        <dbReference type="PROSITE-ProRule" id="PRU00339"/>
    </source>
</evidence>
<dbReference type="InterPro" id="IPR019734">
    <property type="entry name" value="TPR_rpt"/>
</dbReference>
<dbReference type="SUPFAM" id="SSF48452">
    <property type="entry name" value="TPR-like"/>
    <property type="match status" value="1"/>
</dbReference>
<organism evidence="4 5">
    <name type="scientific">Peronospora destructor</name>
    <dbReference type="NCBI Taxonomy" id="86335"/>
    <lineage>
        <taxon>Eukaryota</taxon>
        <taxon>Sar</taxon>
        <taxon>Stramenopiles</taxon>
        <taxon>Oomycota</taxon>
        <taxon>Peronosporomycetes</taxon>
        <taxon>Peronosporales</taxon>
        <taxon>Peronosporaceae</taxon>
        <taxon>Peronospora</taxon>
    </lineage>
</organism>
<feature type="compositionally biased region" description="Basic and acidic residues" evidence="3">
    <location>
        <begin position="25"/>
        <end position="41"/>
    </location>
</feature>
<dbReference type="InterPro" id="IPR011990">
    <property type="entry name" value="TPR-like_helical_dom_sf"/>
</dbReference>
<dbReference type="AlphaFoldDB" id="A0AAV0U6F7"/>
<reference evidence="4" key="1">
    <citation type="submission" date="2022-12" db="EMBL/GenBank/DDBJ databases">
        <authorList>
            <person name="Webb A."/>
        </authorList>
    </citation>
    <scope>NUCLEOTIDE SEQUENCE</scope>
    <source>
        <strain evidence="4">Pd1</strain>
    </source>
</reference>
<feature type="coiled-coil region" evidence="2">
    <location>
        <begin position="150"/>
        <end position="177"/>
    </location>
</feature>
<dbReference type="InterPro" id="IPR052769">
    <property type="entry name" value="TPR_domain_protein"/>
</dbReference>
<sequence>MSESRFEVLEEETHYPATKHTSVGKQEETKQRDINDGDMKEDTLEKQLERLVLSVKNDSDAEQESVKNTIESVKKASAAKELGNKFFSRGSYLDAIECYTMALKLCPAEEGYAYSRAVYFSNRAACLLRLGRTEESVDECTQAVTLSPTYVKALLRRAEAFEKLDKLEEALADYDAVLKIDRTVRTAVQGRERLQNIVHERQEKMKAEMMDKLKGFGNTILGKFGLSTDNFQMVQDPTTGSYSINFQQNPGQSGQQKPSQQPHK</sequence>
<dbReference type="Gene3D" id="1.25.40.10">
    <property type="entry name" value="Tetratricopeptide repeat domain"/>
    <property type="match status" value="1"/>
</dbReference>
<name>A0AAV0U6F7_9STRA</name>
<dbReference type="PANTHER" id="PTHR46014:SF1">
    <property type="entry name" value="TETRATRICOPEPTIDE REPEAT PROTEIN 1"/>
    <property type="match status" value="1"/>
</dbReference>
<dbReference type="PROSITE" id="PS50005">
    <property type="entry name" value="TPR"/>
    <property type="match status" value="1"/>
</dbReference>
<evidence type="ECO:0000256" key="2">
    <source>
        <dbReference type="SAM" id="Coils"/>
    </source>
</evidence>
<feature type="region of interest" description="Disordered" evidence="3">
    <location>
        <begin position="237"/>
        <end position="264"/>
    </location>
</feature>
<feature type="repeat" description="TPR" evidence="1">
    <location>
        <begin position="76"/>
        <end position="109"/>
    </location>
</feature>
<proteinExistence type="predicted"/>
<dbReference type="SMART" id="SM00028">
    <property type="entry name" value="TPR"/>
    <property type="match status" value="3"/>
</dbReference>
<keyword evidence="5" id="KW-1185">Reference proteome</keyword>
<feature type="compositionally biased region" description="Basic and acidic residues" evidence="3">
    <location>
        <begin position="1"/>
        <end position="14"/>
    </location>
</feature>
<feature type="compositionally biased region" description="Low complexity" evidence="3">
    <location>
        <begin position="247"/>
        <end position="264"/>
    </location>
</feature>